<reference evidence="3" key="1">
    <citation type="submission" date="2022-11" db="UniProtKB">
        <authorList>
            <consortium name="WormBaseParasite"/>
        </authorList>
    </citation>
    <scope>IDENTIFICATION</scope>
</reference>
<keyword evidence="2" id="KW-1185">Reference proteome</keyword>
<dbReference type="WBParaSite" id="Minc3s07690g41411">
    <property type="protein sequence ID" value="Minc3s07690g41411"/>
    <property type="gene ID" value="Minc3s07690g41411"/>
</dbReference>
<evidence type="ECO:0000313" key="3">
    <source>
        <dbReference type="WBParaSite" id="Minc3s07690g41411"/>
    </source>
</evidence>
<feature type="region of interest" description="Disordered" evidence="1">
    <location>
        <begin position="1"/>
        <end position="28"/>
    </location>
</feature>
<dbReference type="Proteomes" id="UP000887563">
    <property type="component" value="Unplaced"/>
</dbReference>
<evidence type="ECO:0000313" key="2">
    <source>
        <dbReference type="Proteomes" id="UP000887563"/>
    </source>
</evidence>
<organism evidence="2 3">
    <name type="scientific">Meloidogyne incognita</name>
    <name type="common">Southern root-knot nematode worm</name>
    <name type="synonym">Oxyuris incognita</name>
    <dbReference type="NCBI Taxonomy" id="6306"/>
    <lineage>
        <taxon>Eukaryota</taxon>
        <taxon>Metazoa</taxon>
        <taxon>Ecdysozoa</taxon>
        <taxon>Nematoda</taxon>
        <taxon>Chromadorea</taxon>
        <taxon>Rhabditida</taxon>
        <taxon>Tylenchina</taxon>
        <taxon>Tylenchomorpha</taxon>
        <taxon>Tylenchoidea</taxon>
        <taxon>Meloidogynidae</taxon>
        <taxon>Meloidogyninae</taxon>
        <taxon>Meloidogyne</taxon>
        <taxon>Meloidogyne incognita group</taxon>
    </lineage>
</organism>
<name>A0A914NU56_MELIC</name>
<sequence length="56" mass="6477">MASTSSFGHTFQNRREKKKMARERKAGSEQLIREFNVAVCPKEQPTPYSVRAMTME</sequence>
<feature type="compositionally biased region" description="Polar residues" evidence="1">
    <location>
        <begin position="1"/>
        <end position="11"/>
    </location>
</feature>
<evidence type="ECO:0000256" key="1">
    <source>
        <dbReference type="SAM" id="MobiDB-lite"/>
    </source>
</evidence>
<dbReference type="AlphaFoldDB" id="A0A914NU56"/>
<proteinExistence type="predicted"/>
<accession>A0A914NU56</accession>
<protein>
    <submittedName>
        <fullName evidence="3">Uncharacterized protein</fullName>
    </submittedName>
</protein>